<gene>
    <name evidence="2" type="ordered locus">Hbal_2990</name>
</gene>
<dbReference type="ESTHER" id="hirbi-c6xrp8">
    <property type="family name" value="Monoglyceridelipase_lysophospholip"/>
</dbReference>
<dbReference type="STRING" id="582402.Hbal_2990"/>
<feature type="domain" description="Serine aminopeptidase S33" evidence="1">
    <location>
        <begin position="42"/>
        <end position="290"/>
    </location>
</feature>
<protein>
    <submittedName>
        <fullName evidence="2">Alpha/beta hydrolase fold protein</fullName>
    </submittedName>
</protein>
<evidence type="ECO:0000313" key="2">
    <source>
        <dbReference type="EMBL" id="ACT60658.1"/>
    </source>
</evidence>
<name>C6XRP8_HIRBI</name>
<dbReference type="SUPFAM" id="SSF53474">
    <property type="entry name" value="alpha/beta-Hydrolases"/>
    <property type="match status" value="1"/>
</dbReference>
<dbReference type="InterPro" id="IPR022742">
    <property type="entry name" value="Hydrolase_4"/>
</dbReference>
<dbReference type="InterPro" id="IPR029058">
    <property type="entry name" value="AB_hydrolase_fold"/>
</dbReference>
<dbReference type="HOGENOM" id="CLU_026209_10_1_5"/>
<dbReference type="RefSeq" id="WP_015828808.1">
    <property type="nucleotide sequence ID" value="NC_012982.1"/>
</dbReference>
<dbReference type="EMBL" id="CP001678">
    <property type="protein sequence ID" value="ACT60658.1"/>
    <property type="molecule type" value="Genomic_DNA"/>
</dbReference>
<accession>C6XRP8</accession>
<dbReference type="eggNOG" id="COG2267">
    <property type="taxonomic scope" value="Bacteria"/>
</dbReference>
<sequence>MNEYVLIPDNPAPESIEIFYFRDDQNRQMRGMFAHASSKYASPRGTIIISPGRTEFIEKYFELARDMQERGFCVVAFDWPGQGLSYRMLKDPLAGHIDDFNTYIQAFRRGLNAIDHKLYGARVVLAHSMGGAIALEAIRQQVLDVEAAAFCAPMWGLKIAKILHPLVPIMCKIGRSEKLVHKHDLDEKFEGNIITNYEKRWKVQQDLIKANSKLALGAITWGWVNEALKVSKTLAQPKALDHINIPILIASALEEALVDNHSHALLASRLKSAQHIKVAGAKHEILMETDSRRDQFMTAFDKMLDRAGI</sequence>
<dbReference type="GO" id="GO:0016787">
    <property type="term" value="F:hydrolase activity"/>
    <property type="evidence" value="ECO:0007669"/>
    <property type="project" value="UniProtKB-KW"/>
</dbReference>
<dbReference type="Pfam" id="PF12146">
    <property type="entry name" value="Hydrolase_4"/>
    <property type="match status" value="1"/>
</dbReference>
<proteinExistence type="predicted"/>
<dbReference type="PANTHER" id="PTHR11614">
    <property type="entry name" value="PHOSPHOLIPASE-RELATED"/>
    <property type="match status" value="1"/>
</dbReference>
<organism evidence="2 3">
    <name type="scientific">Hirschia baltica (strain ATCC 49814 / DSM 5838 / IFAM 1418)</name>
    <dbReference type="NCBI Taxonomy" id="582402"/>
    <lineage>
        <taxon>Bacteria</taxon>
        <taxon>Pseudomonadati</taxon>
        <taxon>Pseudomonadota</taxon>
        <taxon>Alphaproteobacteria</taxon>
        <taxon>Hyphomonadales</taxon>
        <taxon>Hyphomonadaceae</taxon>
        <taxon>Hirschia</taxon>
    </lineage>
</organism>
<dbReference type="InterPro" id="IPR051044">
    <property type="entry name" value="MAG_DAG_Lipase"/>
</dbReference>
<dbReference type="Gene3D" id="3.40.50.1820">
    <property type="entry name" value="alpha/beta hydrolase"/>
    <property type="match status" value="1"/>
</dbReference>
<keyword evidence="3" id="KW-1185">Reference proteome</keyword>
<dbReference type="AlphaFoldDB" id="C6XRP8"/>
<dbReference type="KEGG" id="hba:Hbal_2990"/>
<evidence type="ECO:0000313" key="3">
    <source>
        <dbReference type="Proteomes" id="UP000002745"/>
    </source>
</evidence>
<dbReference type="OrthoDB" id="9788260at2"/>
<evidence type="ECO:0000259" key="1">
    <source>
        <dbReference type="Pfam" id="PF12146"/>
    </source>
</evidence>
<keyword evidence="2" id="KW-0378">Hydrolase</keyword>
<dbReference type="Proteomes" id="UP000002745">
    <property type="component" value="Chromosome"/>
</dbReference>
<reference evidence="3" key="1">
    <citation type="journal article" date="2011" name="J. Bacteriol.">
        <title>Genome sequences of eight morphologically diverse alphaproteobacteria.</title>
        <authorList>
            <consortium name="US DOE Joint Genome Institute"/>
            <person name="Brown P.J."/>
            <person name="Kysela D.T."/>
            <person name="Buechlein A."/>
            <person name="Hemmerich C."/>
            <person name="Brun Y.V."/>
        </authorList>
    </citation>
    <scope>NUCLEOTIDE SEQUENCE [LARGE SCALE GENOMIC DNA]</scope>
    <source>
        <strain evidence="3">ATCC 49814 / DSM 5838 / IFAM 1418</strain>
    </source>
</reference>